<dbReference type="Pfam" id="PF00583">
    <property type="entry name" value="Acetyltransf_1"/>
    <property type="match status" value="1"/>
</dbReference>
<dbReference type="InterPro" id="IPR000182">
    <property type="entry name" value="GNAT_dom"/>
</dbReference>
<comment type="caution">
    <text evidence="2">The sequence shown here is derived from an EMBL/GenBank/DDBJ whole genome shotgun (WGS) entry which is preliminary data.</text>
</comment>
<keyword evidence="2" id="KW-0808">Transferase</keyword>
<evidence type="ECO:0000259" key="1">
    <source>
        <dbReference type="PROSITE" id="PS51186"/>
    </source>
</evidence>
<feature type="domain" description="N-acetyltransferase" evidence="1">
    <location>
        <begin position="28"/>
        <end position="182"/>
    </location>
</feature>
<evidence type="ECO:0000313" key="3">
    <source>
        <dbReference type="Proteomes" id="UP000294513"/>
    </source>
</evidence>
<sequence length="193" mass="21415">MKQLDGCGVAHIAAPLPGLPGTPTLEDVRFRPYGIGDRDRLRRMSAHLSKASLYTRFFSGTPRIPEYYLRSMDGLDHWDREAMVALLDGEAIGIAEYVRDVRRPSRAEVAVLVADPWKRCGLGGRLMAYLAQLAGRRGVTEFHADVIPDNHEAVFAIRSGWPAARARTADGTVRFRLPLPMPGPARTRPRMPA</sequence>
<dbReference type="PROSITE" id="PS51186">
    <property type="entry name" value="GNAT"/>
    <property type="match status" value="1"/>
</dbReference>
<dbReference type="AlphaFoldDB" id="A0A4R5BUX5"/>
<name>A0A4R5BUX5_9ACTN</name>
<organism evidence="2 3">
    <name type="scientific">Actinomadura rubrisoli</name>
    <dbReference type="NCBI Taxonomy" id="2530368"/>
    <lineage>
        <taxon>Bacteria</taxon>
        <taxon>Bacillati</taxon>
        <taxon>Actinomycetota</taxon>
        <taxon>Actinomycetes</taxon>
        <taxon>Streptosporangiales</taxon>
        <taxon>Thermomonosporaceae</taxon>
        <taxon>Actinomadura</taxon>
    </lineage>
</organism>
<dbReference type="Proteomes" id="UP000294513">
    <property type="component" value="Unassembled WGS sequence"/>
</dbReference>
<dbReference type="InterPro" id="IPR016181">
    <property type="entry name" value="Acyl_CoA_acyltransferase"/>
</dbReference>
<proteinExistence type="predicted"/>
<evidence type="ECO:0000313" key="2">
    <source>
        <dbReference type="EMBL" id="TDD89955.1"/>
    </source>
</evidence>
<dbReference type="Gene3D" id="3.40.630.30">
    <property type="match status" value="1"/>
</dbReference>
<keyword evidence="3" id="KW-1185">Reference proteome</keyword>
<dbReference type="GO" id="GO:0016747">
    <property type="term" value="F:acyltransferase activity, transferring groups other than amino-acyl groups"/>
    <property type="evidence" value="ECO:0007669"/>
    <property type="project" value="InterPro"/>
</dbReference>
<dbReference type="OrthoDB" id="4256927at2"/>
<dbReference type="EMBL" id="SMKU01000054">
    <property type="protein sequence ID" value="TDD89955.1"/>
    <property type="molecule type" value="Genomic_DNA"/>
</dbReference>
<dbReference type="RefSeq" id="WP_131892984.1">
    <property type="nucleotide sequence ID" value="NZ_SMKU01000054.1"/>
</dbReference>
<dbReference type="CDD" id="cd04301">
    <property type="entry name" value="NAT_SF"/>
    <property type="match status" value="1"/>
</dbReference>
<gene>
    <name evidence="2" type="ORF">E1298_13625</name>
</gene>
<protein>
    <submittedName>
        <fullName evidence="2">GNAT family N-acetyltransferase</fullName>
    </submittedName>
</protein>
<dbReference type="SUPFAM" id="SSF55729">
    <property type="entry name" value="Acyl-CoA N-acyltransferases (Nat)"/>
    <property type="match status" value="1"/>
</dbReference>
<reference evidence="2 3" key="1">
    <citation type="submission" date="2019-03" db="EMBL/GenBank/DDBJ databases">
        <title>Draft genome sequences of novel Actinobacteria.</title>
        <authorList>
            <person name="Sahin N."/>
            <person name="Ay H."/>
            <person name="Saygin H."/>
        </authorList>
    </citation>
    <scope>NUCLEOTIDE SEQUENCE [LARGE SCALE GENOMIC DNA]</scope>
    <source>
        <strain evidence="2 3">H3C3</strain>
    </source>
</reference>
<accession>A0A4R5BUX5</accession>